<evidence type="ECO:0000256" key="1">
    <source>
        <dbReference type="SAM" id="Phobius"/>
    </source>
</evidence>
<accession>A0ABW5UE66</accession>
<keyword evidence="3" id="KW-1185">Reference proteome</keyword>
<gene>
    <name evidence="2" type="ORF">ACFSQ6_08215</name>
</gene>
<name>A0ABW5UE66_9SPHI</name>
<feature type="transmembrane region" description="Helical" evidence="1">
    <location>
        <begin position="35"/>
        <end position="56"/>
    </location>
</feature>
<dbReference type="Proteomes" id="UP001597418">
    <property type="component" value="Unassembled WGS sequence"/>
</dbReference>
<keyword evidence="1" id="KW-0472">Membrane</keyword>
<evidence type="ECO:0008006" key="4">
    <source>
        <dbReference type="Google" id="ProtNLM"/>
    </source>
</evidence>
<sequence>MNKYLLRGFTLLVIGSIITIYSLNLMQAESNIYKFIMPIGVLCFGIGVILSMYSLFRKIDRSTLQRYRRDQQNIK</sequence>
<protein>
    <recommendedName>
        <fullName evidence="4">DUF3188 domain-containing protein</fullName>
    </recommendedName>
</protein>
<evidence type="ECO:0000313" key="2">
    <source>
        <dbReference type="EMBL" id="MFD2743381.1"/>
    </source>
</evidence>
<reference evidence="3" key="1">
    <citation type="journal article" date="2019" name="Int. J. Syst. Evol. Microbiol.">
        <title>The Global Catalogue of Microorganisms (GCM) 10K type strain sequencing project: providing services to taxonomists for standard genome sequencing and annotation.</title>
        <authorList>
            <consortium name="The Broad Institute Genomics Platform"/>
            <consortium name="The Broad Institute Genome Sequencing Center for Infectious Disease"/>
            <person name="Wu L."/>
            <person name="Ma J."/>
        </authorList>
    </citation>
    <scope>NUCLEOTIDE SEQUENCE [LARGE SCALE GENOMIC DNA]</scope>
    <source>
        <strain evidence="3">KCTC 42247</strain>
    </source>
</reference>
<feature type="transmembrane region" description="Helical" evidence="1">
    <location>
        <begin position="5"/>
        <end position="23"/>
    </location>
</feature>
<keyword evidence="1" id="KW-0812">Transmembrane</keyword>
<keyword evidence="1" id="KW-1133">Transmembrane helix</keyword>
<dbReference type="RefSeq" id="WP_066755827.1">
    <property type="nucleotide sequence ID" value="NZ_JBHUMB010000006.1"/>
</dbReference>
<comment type="caution">
    <text evidence="2">The sequence shown here is derived from an EMBL/GenBank/DDBJ whole genome shotgun (WGS) entry which is preliminary data.</text>
</comment>
<evidence type="ECO:0000313" key="3">
    <source>
        <dbReference type="Proteomes" id="UP001597418"/>
    </source>
</evidence>
<dbReference type="EMBL" id="JBHUMB010000006">
    <property type="protein sequence ID" value="MFD2743381.1"/>
    <property type="molecule type" value="Genomic_DNA"/>
</dbReference>
<organism evidence="2 3">
    <name type="scientific">Sphingobacterium populi</name>
    <dbReference type="NCBI Taxonomy" id="1812824"/>
    <lineage>
        <taxon>Bacteria</taxon>
        <taxon>Pseudomonadati</taxon>
        <taxon>Bacteroidota</taxon>
        <taxon>Sphingobacteriia</taxon>
        <taxon>Sphingobacteriales</taxon>
        <taxon>Sphingobacteriaceae</taxon>
        <taxon>Sphingobacterium</taxon>
    </lineage>
</organism>
<proteinExistence type="predicted"/>